<dbReference type="SUPFAM" id="SSF53474">
    <property type="entry name" value="alpha/beta-Hydrolases"/>
    <property type="match status" value="1"/>
</dbReference>
<dbReference type="PANTHER" id="PTHR12265:SF0">
    <property type="entry name" value="EXPRESSED PROTEIN"/>
    <property type="match status" value="1"/>
</dbReference>
<dbReference type="Proteomes" id="UP000825935">
    <property type="component" value="Chromosome 2"/>
</dbReference>
<dbReference type="EMBL" id="CM035407">
    <property type="protein sequence ID" value="KAH7442785.1"/>
    <property type="molecule type" value="Genomic_DNA"/>
</dbReference>
<dbReference type="OMA" id="LGETNGM"/>
<proteinExistence type="predicted"/>
<gene>
    <name evidence="1" type="ORF">KP509_02G001900</name>
</gene>
<protein>
    <submittedName>
        <fullName evidence="1">Uncharacterized protein</fullName>
    </submittedName>
</protein>
<dbReference type="InterPro" id="IPR008547">
    <property type="entry name" value="DUF829_TMEM53"/>
</dbReference>
<comment type="caution">
    <text evidence="1">The sequence shown here is derived from an EMBL/GenBank/DDBJ whole genome shotgun (WGS) entry which is preliminary data.</text>
</comment>
<accession>A0A8T2VAV5</accession>
<evidence type="ECO:0000313" key="1">
    <source>
        <dbReference type="EMBL" id="KAH7442785.1"/>
    </source>
</evidence>
<organism evidence="1 2">
    <name type="scientific">Ceratopteris richardii</name>
    <name type="common">Triangle waterfern</name>
    <dbReference type="NCBI Taxonomy" id="49495"/>
    <lineage>
        <taxon>Eukaryota</taxon>
        <taxon>Viridiplantae</taxon>
        <taxon>Streptophyta</taxon>
        <taxon>Embryophyta</taxon>
        <taxon>Tracheophyta</taxon>
        <taxon>Polypodiopsida</taxon>
        <taxon>Polypodiidae</taxon>
        <taxon>Polypodiales</taxon>
        <taxon>Pteridineae</taxon>
        <taxon>Pteridaceae</taxon>
        <taxon>Parkerioideae</taxon>
        <taxon>Ceratopteris</taxon>
    </lineage>
</organism>
<dbReference type="Pfam" id="PF05705">
    <property type="entry name" value="DUF829"/>
    <property type="match status" value="1"/>
</dbReference>
<dbReference type="InterPro" id="IPR029058">
    <property type="entry name" value="AB_hydrolase_fold"/>
</dbReference>
<sequence length="378" mass="42209">MAAKLMLRRSFWYWDRQHEGTDGEPAQSRVGVVVALGWMLSRRKNLAPYTRLYKSRGWDCLVCHPHVFNLVFPSGATTLAINVLEELAKDLRKHPSPVVFAVFSGGHKACLYKIIQILLGRCSDMDIEMGKFAEVKQSLSGLIFDSSPVDAVSHLGAKFVSHQVLTLRPGRPIAIVSWVAYAVSRGVDVVFSRQLGQERIDLWEALYSTVHIGPVLFFCSENDKLAPIETIQIFASNLRNLGGEVEMVAWKESEHVGHYRKYTEQYHDKVVKLLSAAAENYSKKKCHDLKEKSGTALPTGNSVKMSSSISSSWTDLSEPIICEISRLARLPHIHTKKGSNTDQCTEHGGARRHVDVHMFTQSTDPSKAGYSVGIRSML</sequence>
<dbReference type="OrthoDB" id="77878at2759"/>
<reference evidence="1" key="1">
    <citation type="submission" date="2021-08" db="EMBL/GenBank/DDBJ databases">
        <title>WGS assembly of Ceratopteris richardii.</title>
        <authorList>
            <person name="Marchant D.B."/>
            <person name="Chen G."/>
            <person name="Jenkins J."/>
            <person name="Shu S."/>
            <person name="Leebens-Mack J."/>
            <person name="Grimwood J."/>
            <person name="Schmutz J."/>
            <person name="Soltis P."/>
            <person name="Soltis D."/>
            <person name="Chen Z.-H."/>
        </authorList>
    </citation>
    <scope>NUCLEOTIDE SEQUENCE</scope>
    <source>
        <strain evidence="1">Whitten #5841</strain>
        <tissue evidence="1">Leaf</tissue>
    </source>
</reference>
<evidence type="ECO:0000313" key="2">
    <source>
        <dbReference type="Proteomes" id="UP000825935"/>
    </source>
</evidence>
<dbReference type="PANTHER" id="PTHR12265">
    <property type="entry name" value="TRANSMEMBRANE PROTEIN 53"/>
    <property type="match status" value="1"/>
</dbReference>
<name>A0A8T2VAV5_CERRI</name>
<dbReference type="Gene3D" id="3.40.50.1820">
    <property type="entry name" value="alpha/beta hydrolase"/>
    <property type="match status" value="1"/>
</dbReference>
<keyword evidence="2" id="KW-1185">Reference proteome</keyword>
<dbReference type="AlphaFoldDB" id="A0A8T2VAV5"/>